<dbReference type="InterPro" id="IPR001455">
    <property type="entry name" value="TusA-like"/>
</dbReference>
<organism evidence="3">
    <name type="scientific">marine sediment metagenome</name>
    <dbReference type="NCBI Taxonomy" id="412755"/>
    <lineage>
        <taxon>unclassified sequences</taxon>
        <taxon>metagenomes</taxon>
        <taxon>ecological metagenomes</taxon>
    </lineage>
</organism>
<evidence type="ECO:0000256" key="1">
    <source>
        <dbReference type="ARBA" id="ARBA00008984"/>
    </source>
</evidence>
<dbReference type="AlphaFoldDB" id="A0A0F9MCP4"/>
<dbReference type="CDD" id="cd00291">
    <property type="entry name" value="SirA_YedF_YeeD"/>
    <property type="match status" value="1"/>
</dbReference>
<sequence length="87" mass="9989">MLVSNSEKSRTIKKLDIRGKVCPMTFVYTKLTLEKMREGEILEVTLDFPAAIENVPASVKRQKLGDILDIEILNNEKKTWILTIKKI</sequence>
<accession>A0A0F9MCP4</accession>
<gene>
    <name evidence="3" type="ORF">LCGC14_1171320</name>
</gene>
<dbReference type="PANTHER" id="PTHR33279">
    <property type="entry name" value="SULFUR CARRIER PROTEIN YEDF-RELATED"/>
    <property type="match status" value="1"/>
</dbReference>
<comment type="caution">
    <text evidence="3">The sequence shown here is derived from an EMBL/GenBank/DDBJ whole genome shotgun (WGS) entry which is preliminary data.</text>
</comment>
<evidence type="ECO:0000313" key="3">
    <source>
        <dbReference type="EMBL" id="KKM97111.1"/>
    </source>
</evidence>
<reference evidence="3" key="1">
    <citation type="journal article" date="2015" name="Nature">
        <title>Complex archaea that bridge the gap between prokaryotes and eukaryotes.</title>
        <authorList>
            <person name="Spang A."/>
            <person name="Saw J.H."/>
            <person name="Jorgensen S.L."/>
            <person name="Zaremba-Niedzwiedzka K."/>
            <person name="Martijn J."/>
            <person name="Lind A.E."/>
            <person name="van Eijk R."/>
            <person name="Schleper C."/>
            <person name="Guy L."/>
            <person name="Ettema T.J."/>
        </authorList>
    </citation>
    <scope>NUCLEOTIDE SEQUENCE</scope>
</reference>
<dbReference type="PROSITE" id="PS01148">
    <property type="entry name" value="UPF0033"/>
    <property type="match status" value="1"/>
</dbReference>
<protein>
    <recommendedName>
        <fullName evidence="2">UPF0033 domain-containing protein</fullName>
    </recommendedName>
</protein>
<dbReference type="InterPro" id="IPR036868">
    <property type="entry name" value="TusA-like_sf"/>
</dbReference>
<feature type="domain" description="UPF0033" evidence="2">
    <location>
        <begin position="15"/>
        <end position="39"/>
    </location>
</feature>
<name>A0A0F9MCP4_9ZZZZ</name>
<dbReference type="Pfam" id="PF01206">
    <property type="entry name" value="TusA"/>
    <property type="match status" value="1"/>
</dbReference>
<dbReference type="PANTHER" id="PTHR33279:SF6">
    <property type="entry name" value="SULFUR CARRIER PROTEIN YEDF-RELATED"/>
    <property type="match status" value="1"/>
</dbReference>
<comment type="similarity">
    <text evidence="1">Belongs to the sulfur carrier protein TusA family.</text>
</comment>
<dbReference type="SUPFAM" id="SSF64307">
    <property type="entry name" value="SirA-like"/>
    <property type="match status" value="1"/>
</dbReference>
<dbReference type="EMBL" id="LAZR01005788">
    <property type="protein sequence ID" value="KKM97111.1"/>
    <property type="molecule type" value="Genomic_DNA"/>
</dbReference>
<proteinExistence type="inferred from homology"/>
<dbReference type="Gene3D" id="3.30.110.40">
    <property type="entry name" value="TusA-like domain"/>
    <property type="match status" value="1"/>
</dbReference>
<evidence type="ECO:0000259" key="2">
    <source>
        <dbReference type="PROSITE" id="PS01148"/>
    </source>
</evidence>